<reference evidence="1 2" key="1">
    <citation type="journal article" date="2017" name="Curr. Biol.">
        <title>Genome architecture and evolution of a unichromosomal asexual nematode.</title>
        <authorList>
            <person name="Fradin H."/>
            <person name="Zegar C."/>
            <person name="Gutwein M."/>
            <person name="Lucas J."/>
            <person name="Kovtun M."/>
            <person name="Corcoran D."/>
            <person name="Baugh L.R."/>
            <person name="Kiontke K."/>
            <person name="Gunsalus K."/>
            <person name="Fitch D.H."/>
            <person name="Piano F."/>
        </authorList>
    </citation>
    <scope>NUCLEOTIDE SEQUENCE [LARGE SCALE GENOMIC DNA]</scope>
    <source>
        <strain evidence="1">PF1309</strain>
    </source>
</reference>
<accession>A0A2A2K602</accession>
<name>A0A2A2K602_9BILA</name>
<dbReference type="EMBL" id="LIAE01009526">
    <property type="protein sequence ID" value="PAV69384.1"/>
    <property type="molecule type" value="Genomic_DNA"/>
</dbReference>
<protein>
    <submittedName>
        <fullName evidence="1">Uncharacterized protein</fullName>
    </submittedName>
</protein>
<proteinExistence type="predicted"/>
<evidence type="ECO:0000313" key="1">
    <source>
        <dbReference type="EMBL" id="PAV69384.1"/>
    </source>
</evidence>
<sequence length="107" mass="11099">MLAGVIGSSISISCAQKRLAIVVVLALPRPAEGQVAVASAVAKPGRDGRVGIQLERERGRRIWSGAPSVIGDGVAEPRRQSSCAMRLADSACAALPHRVPARHAQAL</sequence>
<evidence type="ECO:0000313" key="2">
    <source>
        <dbReference type="Proteomes" id="UP000218231"/>
    </source>
</evidence>
<dbReference type="AlphaFoldDB" id="A0A2A2K602"/>
<comment type="caution">
    <text evidence="1">The sequence shown here is derived from an EMBL/GenBank/DDBJ whole genome shotgun (WGS) entry which is preliminary data.</text>
</comment>
<gene>
    <name evidence="1" type="ORF">WR25_24100</name>
</gene>
<organism evidence="1 2">
    <name type="scientific">Diploscapter pachys</name>
    <dbReference type="NCBI Taxonomy" id="2018661"/>
    <lineage>
        <taxon>Eukaryota</taxon>
        <taxon>Metazoa</taxon>
        <taxon>Ecdysozoa</taxon>
        <taxon>Nematoda</taxon>
        <taxon>Chromadorea</taxon>
        <taxon>Rhabditida</taxon>
        <taxon>Rhabditina</taxon>
        <taxon>Rhabditomorpha</taxon>
        <taxon>Rhabditoidea</taxon>
        <taxon>Rhabditidae</taxon>
        <taxon>Diploscapter</taxon>
    </lineage>
</organism>
<dbReference type="Proteomes" id="UP000218231">
    <property type="component" value="Unassembled WGS sequence"/>
</dbReference>
<keyword evidence="2" id="KW-1185">Reference proteome</keyword>